<dbReference type="Pfam" id="PF13905">
    <property type="entry name" value="Thioredoxin_8"/>
    <property type="match status" value="1"/>
</dbReference>
<feature type="domain" description="Thioredoxin" evidence="1">
    <location>
        <begin position="1"/>
        <end position="159"/>
    </location>
</feature>
<proteinExistence type="predicted"/>
<dbReference type="PANTHER" id="PTHR46762:SF1">
    <property type="entry name" value="NUCLEOREDOXIN-LIKE PROTEIN 2"/>
    <property type="match status" value="1"/>
</dbReference>
<dbReference type="HOGENOM" id="CLU_116457_0_0_1"/>
<dbReference type="GO" id="GO:0007600">
    <property type="term" value="P:sensory perception"/>
    <property type="evidence" value="ECO:0007669"/>
    <property type="project" value="InterPro"/>
</dbReference>
<keyword evidence="3" id="KW-1185">Reference proteome</keyword>
<reference evidence="2 3" key="1">
    <citation type="journal article" date="2007" name="Science">
        <title>Sea anemone genome reveals ancestral eumetazoan gene repertoire and genomic organization.</title>
        <authorList>
            <person name="Putnam N.H."/>
            <person name="Srivastava M."/>
            <person name="Hellsten U."/>
            <person name="Dirks B."/>
            <person name="Chapman J."/>
            <person name="Salamov A."/>
            <person name="Terry A."/>
            <person name="Shapiro H."/>
            <person name="Lindquist E."/>
            <person name="Kapitonov V.V."/>
            <person name="Jurka J."/>
            <person name="Genikhovich G."/>
            <person name="Grigoriev I.V."/>
            <person name="Lucas S.M."/>
            <person name="Steele R.E."/>
            <person name="Finnerty J.R."/>
            <person name="Technau U."/>
            <person name="Martindale M.Q."/>
            <person name="Rokhsar D.S."/>
        </authorList>
    </citation>
    <scope>NUCLEOTIDE SEQUENCE [LARGE SCALE GENOMIC DNA]</scope>
    <source>
        <strain evidence="3">CH2 X CH6</strain>
    </source>
</reference>
<organism evidence="2 3">
    <name type="scientific">Nematostella vectensis</name>
    <name type="common">Starlet sea anemone</name>
    <dbReference type="NCBI Taxonomy" id="45351"/>
    <lineage>
        <taxon>Eukaryota</taxon>
        <taxon>Metazoa</taxon>
        <taxon>Cnidaria</taxon>
        <taxon>Anthozoa</taxon>
        <taxon>Hexacorallia</taxon>
        <taxon>Actiniaria</taxon>
        <taxon>Edwardsiidae</taxon>
        <taxon>Nematostella</taxon>
    </lineage>
</organism>
<evidence type="ECO:0000259" key="1">
    <source>
        <dbReference type="PROSITE" id="PS51352"/>
    </source>
</evidence>
<dbReference type="Gene3D" id="3.40.30.10">
    <property type="entry name" value="Glutaredoxin"/>
    <property type="match status" value="1"/>
</dbReference>
<dbReference type="Proteomes" id="UP000001593">
    <property type="component" value="Unassembled WGS sequence"/>
</dbReference>
<dbReference type="PhylomeDB" id="A7SM08"/>
<evidence type="ECO:0000313" key="3">
    <source>
        <dbReference type="Proteomes" id="UP000001593"/>
    </source>
</evidence>
<dbReference type="eggNOG" id="KOG2501">
    <property type="taxonomic scope" value="Eukaryota"/>
</dbReference>
<dbReference type="InterPro" id="IPR036249">
    <property type="entry name" value="Thioredoxin-like_sf"/>
</dbReference>
<sequence>MKAKSPFSDKKMSFFQGKKLLNQKGELVDAGEAVKGKVIAVYFSAHWCPPCRQFTPILKDFYEELGGEEGDLVIIFVSSDRDEAPMKDYFNNHHGDYLAVPFRDDALKNALKAEAGVTGIPCLAIFNEEGKLLRKDGRSDVAACKGGPKSVLTSWKMLK</sequence>
<dbReference type="InterPro" id="IPR012336">
    <property type="entry name" value="Thioredoxin-like_fold"/>
</dbReference>
<gene>
    <name evidence="2" type="ORF">NEMVEDRAFT_v1g246117</name>
</gene>
<dbReference type="CDD" id="cd02964">
    <property type="entry name" value="TryX_like_family"/>
    <property type="match status" value="1"/>
</dbReference>
<dbReference type="EMBL" id="DS469704">
    <property type="protein sequence ID" value="EDO35242.1"/>
    <property type="molecule type" value="Genomic_DNA"/>
</dbReference>
<name>A7SM08_NEMVE</name>
<accession>A7SM08</accession>
<dbReference type="AlphaFoldDB" id="A7SM08"/>
<dbReference type="PANTHER" id="PTHR46762">
    <property type="entry name" value="NUCLEOREDOXIN-LIKE PROTEIN 2"/>
    <property type="match status" value="1"/>
</dbReference>
<dbReference type="InParanoid" id="A7SM08"/>
<dbReference type="InterPro" id="IPR029519">
    <property type="entry name" value="RdCVF2"/>
</dbReference>
<dbReference type="InterPro" id="IPR013766">
    <property type="entry name" value="Thioredoxin_domain"/>
</dbReference>
<dbReference type="SUPFAM" id="SSF52833">
    <property type="entry name" value="Thioredoxin-like"/>
    <property type="match status" value="1"/>
</dbReference>
<dbReference type="PROSITE" id="PS51352">
    <property type="entry name" value="THIOREDOXIN_2"/>
    <property type="match status" value="1"/>
</dbReference>
<dbReference type="GO" id="GO:0045494">
    <property type="term" value="P:photoreceptor cell maintenance"/>
    <property type="evidence" value="ECO:0007669"/>
    <property type="project" value="InterPro"/>
</dbReference>
<dbReference type="OMA" id="AGWCSPC"/>
<evidence type="ECO:0000313" key="2">
    <source>
        <dbReference type="EMBL" id="EDO35242.1"/>
    </source>
</evidence>
<protein>
    <recommendedName>
        <fullName evidence="1">Thioredoxin domain-containing protein</fullName>
    </recommendedName>
</protein>